<organism evidence="1 2">
    <name type="scientific">Ensete ventricosum</name>
    <name type="common">Abyssinian banana</name>
    <name type="synonym">Musa ensete</name>
    <dbReference type="NCBI Taxonomy" id="4639"/>
    <lineage>
        <taxon>Eukaryota</taxon>
        <taxon>Viridiplantae</taxon>
        <taxon>Streptophyta</taxon>
        <taxon>Embryophyta</taxon>
        <taxon>Tracheophyta</taxon>
        <taxon>Spermatophyta</taxon>
        <taxon>Magnoliopsida</taxon>
        <taxon>Liliopsida</taxon>
        <taxon>Zingiberales</taxon>
        <taxon>Musaceae</taxon>
        <taxon>Ensete</taxon>
    </lineage>
</organism>
<sequence length="81" mass="9773">MSKNKERSRETFKKLGFLRNRPGIQLRRFLIWTRPPIRSEPRVSPFLRKKEAFEPLVFSAPSVGVFCVKEEKRRDKRVEKR</sequence>
<evidence type="ECO:0000313" key="2">
    <source>
        <dbReference type="Proteomes" id="UP001222027"/>
    </source>
</evidence>
<evidence type="ECO:0000313" key="1">
    <source>
        <dbReference type="EMBL" id="KAJ8504834.1"/>
    </source>
</evidence>
<dbReference type="Proteomes" id="UP001222027">
    <property type="component" value="Unassembled WGS sequence"/>
</dbReference>
<dbReference type="EMBL" id="JAQQAF010000002">
    <property type="protein sequence ID" value="KAJ8504834.1"/>
    <property type="molecule type" value="Genomic_DNA"/>
</dbReference>
<accession>A0AAV8RLM3</accession>
<gene>
    <name evidence="1" type="ORF">OPV22_005720</name>
</gene>
<proteinExistence type="predicted"/>
<keyword evidence="2" id="KW-1185">Reference proteome</keyword>
<protein>
    <submittedName>
        <fullName evidence="1">Uncharacterized protein</fullName>
    </submittedName>
</protein>
<reference evidence="1 2" key="1">
    <citation type="submission" date="2022-12" db="EMBL/GenBank/DDBJ databases">
        <title>Chromosome-scale assembly of the Ensete ventricosum genome.</title>
        <authorList>
            <person name="Dussert Y."/>
            <person name="Stocks J."/>
            <person name="Wendawek A."/>
            <person name="Woldeyes F."/>
            <person name="Nichols R.A."/>
            <person name="Borrell J.S."/>
        </authorList>
    </citation>
    <scope>NUCLEOTIDE SEQUENCE [LARGE SCALE GENOMIC DNA]</scope>
    <source>
        <strain evidence="2">cv. Maze</strain>
        <tissue evidence="1">Seeds</tissue>
    </source>
</reference>
<name>A0AAV8RLM3_ENSVE</name>
<comment type="caution">
    <text evidence="1">The sequence shown here is derived from an EMBL/GenBank/DDBJ whole genome shotgun (WGS) entry which is preliminary data.</text>
</comment>
<dbReference type="AlphaFoldDB" id="A0AAV8RLM3"/>